<reference evidence="1 2" key="1">
    <citation type="submission" date="2019-11" db="EMBL/GenBank/DDBJ databases">
        <title>Acidiferrimicrobium australis gen. nov., sp. nov., an acidophilic and obligately heterotrophic, member of the Actinobacteria that catalyses dissimilatory oxido- reduction of iron isolated from metal-rich acidic water in Chile.</title>
        <authorList>
            <person name="Gonzalez D."/>
            <person name="Huber K."/>
            <person name="Hedrich S."/>
            <person name="Rojas-Villalobos C."/>
            <person name="Quatrini R."/>
            <person name="Dinamarca M.A."/>
            <person name="Schwarz A."/>
            <person name="Canales C."/>
            <person name="Nancucheo I."/>
        </authorList>
    </citation>
    <scope>NUCLEOTIDE SEQUENCE [LARGE SCALE GENOMIC DNA]</scope>
    <source>
        <strain evidence="1 2">USS-CCA1</strain>
    </source>
</reference>
<name>A0ABW9QYQ1_9ACTN</name>
<comment type="caution">
    <text evidence="1">The sequence shown here is derived from an EMBL/GenBank/DDBJ whole genome shotgun (WGS) entry which is preliminary data.</text>
</comment>
<protein>
    <submittedName>
        <fullName evidence="1">Uncharacterized protein</fullName>
    </submittedName>
</protein>
<gene>
    <name evidence="1" type="ORF">GHK86_18845</name>
</gene>
<dbReference type="EMBL" id="WJHE01001207">
    <property type="protein sequence ID" value="MST34771.1"/>
    <property type="molecule type" value="Genomic_DNA"/>
</dbReference>
<accession>A0ABW9QYQ1</accession>
<feature type="non-terminal residue" evidence="1">
    <location>
        <position position="60"/>
    </location>
</feature>
<proteinExistence type="predicted"/>
<organism evidence="1 2">
    <name type="scientific">Acidiferrimicrobium australe</name>
    <dbReference type="NCBI Taxonomy" id="2664430"/>
    <lineage>
        <taxon>Bacteria</taxon>
        <taxon>Bacillati</taxon>
        <taxon>Actinomycetota</taxon>
        <taxon>Acidimicrobiia</taxon>
        <taxon>Acidimicrobiales</taxon>
        <taxon>Acidimicrobiaceae</taxon>
        <taxon>Acidiferrimicrobium</taxon>
    </lineage>
</organism>
<dbReference type="Proteomes" id="UP000437736">
    <property type="component" value="Unassembled WGS sequence"/>
</dbReference>
<evidence type="ECO:0000313" key="1">
    <source>
        <dbReference type="EMBL" id="MST34771.1"/>
    </source>
</evidence>
<keyword evidence="2" id="KW-1185">Reference proteome</keyword>
<evidence type="ECO:0000313" key="2">
    <source>
        <dbReference type="Proteomes" id="UP000437736"/>
    </source>
</evidence>
<sequence>MDRPPPDPQKLLDAWMEWERGETPPGRVMSQLKTGGLRDLLEAMVADLPAAVVATGAPEE</sequence>